<comment type="caution">
    <text evidence="2">The sequence shown here is derived from an EMBL/GenBank/DDBJ whole genome shotgun (WGS) entry which is preliminary data.</text>
</comment>
<proteinExistence type="predicted"/>
<evidence type="ECO:0000313" key="2">
    <source>
        <dbReference type="EMBL" id="KOH43073.1"/>
    </source>
</evidence>
<dbReference type="STRING" id="1409788.NC99_41070"/>
<evidence type="ECO:0000256" key="1">
    <source>
        <dbReference type="SAM" id="MobiDB-lite"/>
    </source>
</evidence>
<keyword evidence="3" id="KW-1185">Reference proteome</keyword>
<organism evidence="2 3">
    <name type="scientific">Sunxiuqinia dokdonensis</name>
    <dbReference type="NCBI Taxonomy" id="1409788"/>
    <lineage>
        <taxon>Bacteria</taxon>
        <taxon>Pseudomonadati</taxon>
        <taxon>Bacteroidota</taxon>
        <taxon>Bacteroidia</taxon>
        <taxon>Marinilabiliales</taxon>
        <taxon>Prolixibacteraceae</taxon>
        <taxon>Sunxiuqinia</taxon>
    </lineage>
</organism>
<dbReference type="AlphaFoldDB" id="A0A0L8V3Y2"/>
<sequence>MMSGQLEGEAVKGSAGKPGAENKNPRFDDQPVKITVA</sequence>
<gene>
    <name evidence="2" type="ORF">NC99_41070</name>
</gene>
<name>A0A0L8V3Y2_9BACT</name>
<accession>A0A0L8V3Y2</accession>
<evidence type="ECO:0000313" key="3">
    <source>
        <dbReference type="Proteomes" id="UP000036958"/>
    </source>
</evidence>
<reference evidence="3" key="1">
    <citation type="submission" date="2015-07" db="EMBL/GenBank/DDBJ databases">
        <title>Genome sequencing of Sunxiuqinia dokdonensis strain SK.</title>
        <authorList>
            <person name="Ahn S."/>
            <person name="Kim B.-C."/>
        </authorList>
    </citation>
    <scope>NUCLEOTIDE SEQUENCE [LARGE SCALE GENOMIC DNA]</scope>
    <source>
        <strain evidence="3">SK</strain>
    </source>
</reference>
<feature type="region of interest" description="Disordered" evidence="1">
    <location>
        <begin position="1"/>
        <end position="37"/>
    </location>
</feature>
<dbReference type="EMBL" id="LGIA01000201">
    <property type="protein sequence ID" value="KOH43073.1"/>
    <property type="molecule type" value="Genomic_DNA"/>
</dbReference>
<protein>
    <submittedName>
        <fullName evidence="2">Uncharacterized protein</fullName>
    </submittedName>
</protein>
<dbReference type="Proteomes" id="UP000036958">
    <property type="component" value="Unassembled WGS sequence"/>
</dbReference>